<evidence type="ECO:0008006" key="2">
    <source>
        <dbReference type="Google" id="ProtNLM"/>
    </source>
</evidence>
<gene>
    <name evidence="1" type="ORF">TPSB3V08_LOCUS5086</name>
</gene>
<name>A0A7R9H2K6_TIMPO</name>
<proteinExistence type="predicted"/>
<organism evidence="1">
    <name type="scientific">Timema poppense</name>
    <name type="common">Walking stick</name>
    <dbReference type="NCBI Taxonomy" id="170557"/>
    <lineage>
        <taxon>Eukaryota</taxon>
        <taxon>Metazoa</taxon>
        <taxon>Ecdysozoa</taxon>
        <taxon>Arthropoda</taxon>
        <taxon>Hexapoda</taxon>
        <taxon>Insecta</taxon>
        <taxon>Pterygota</taxon>
        <taxon>Neoptera</taxon>
        <taxon>Polyneoptera</taxon>
        <taxon>Phasmatodea</taxon>
        <taxon>Timematodea</taxon>
        <taxon>Timematoidea</taxon>
        <taxon>Timematidae</taxon>
        <taxon>Timema</taxon>
    </lineage>
</organism>
<accession>A0A7R9H2K6</accession>
<dbReference type="EMBL" id="OD002613">
    <property type="protein sequence ID" value="CAD7405637.1"/>
    <property type="molecule type" value="Genomic_DNA"/>
</dbReference>
<sequence>MYPAKADTRIIHPTLVLRGGGKQGGDKEYKEGRRLALSKLSGQSSFDDKRGADQRLVSVEIVQATGEDVLVCVSAPSDGEKPGQCWHFFWPERDRLKGDGKFSLKEFVLLIYNEFMKEARDSSGLYEVNPLKLTREERWRCTKKDCKAKISTLDGGNIFSRTENEHSHEPLLDQELNRRSISNAVKRKAEEIEVRPSKWRKIQKLGLTATYKDENSDGGKWLHYCFGLTYLRPEEVEDAFCDLISIQPADTKLTSFADYLTETYIDEMEQATFPPRIRAADSSDLWRTTNAVGAIRVLSWEGGYWRNSGPVWGGTFKLLAQFGSELKELAQFGLLALTRVSTFKRSFSQ</sequence>
<dbReference type="Gene3D" id="2.20.25.240">
    <property type="match status" value="1"/>
</dbReference>
<evidence type="ECO:0000313" key="1">
    <source>
        <dbReference type="EMBL" id="CAD7405637.1"/>
    </source>
</evidence>
<dbReference type="AlphaFoldDB" id="A0A7R9H2K6"/>
<protein>
    <recommendedName>
        <fullName evidence="2">FLYWCH-type domain-containing protein</fullName>
    </recommendedName>
</protein>
<reference evidence="1" key="1">
    <citation type="submission" date="2020-11" db="EMBL/GenBank/DDBJ databases">
        <authorList>
            <person name="Tran Van P."/>
        </authorList>
    </citation>
    <scope>NUCLEOTIDE SEQUENCE</scope>
</reference>